<proteinExistence type="predicted"/>
<protein>
    <submittedName>
        <fullName evidence="1">Uncharacterized protein</fullName>
    </submittedName>
</protein>
<reference evidence="1 2" key="1">
    <citation type="submission" date="2016-04" db="EMBL/GenBank/DDBJ databases">
        <authorList>
            <person name="Evans L.H."/>
            <person name="Alamgir A."/>
            <person name="Owens N."/>
            <person name="Weber N.D."/>
            <person name="Virtaneva K."/>
            <person name="Barbian K."/>
            <person name="Babar A."/>
            <person name="Rosenke K."/>
        </authorList>
    </citation>
    <scope>NUCLEOTIDE SEQUENCE [LARGE SCALE GENOMIC DNA]</scope>
    <source>
        <strain evidence="2">S5(T) (JCM 30642 \VKM B-2941)</strain>
    </source>
</reference>
<sequence>MKITDEDDLPNDIKKNIHSSDKNKEKNILWIMLSKPIVPKAYCVVFLNYIEYARRTDDNSKAQKGKFNQPFSV</sequence>
<evidence type="ECO:0000313" key="2">
    <source>
        <dbReference type="Proteomes" id="UP000195607"/>
    </source>
</evidence>
<accession>A0A1N5UJ41</accession>
<organism evidence="1 2">
    <name type="scientific">Cuniculiplasma divulgatum</name>
    <dbReference type="NCBI Taxonomy" id="1673428"/>
    <lineage>
        <taxon>Archaea</taxon>
        <taxon>Methanobacteriati</taxon>
        <taxon>Thermoplasmatota</taxon>
        <taxon>Thermoplasmata</taxon>
        <taxon>Thermoplasmatales</taxon>
        <taxon>Cuniculiplasmataceae</taxon>
        <taxon>Cuniculiplasma</taxon>
    </lineage>
</organism>
<dbReference type="AlphaFoldDB" id="A0A1N5UJ41"/>
<dbReference type="Proteomes" id="UP000195607">
    <property type="component" value="Chromosome I"/>
</dbReference>
<evidence type="ECO:0000313" key="1">
    <source>
        <dbReference type="EMBL" id="SIM60278.1"/>
    </source>
</evidence>
<dbReference type="EMBL" id="LT671858">
    <property type="protein sequence ID" value="SIM60278.1"/>
    <property type="molecule type" value="Genomic_DNA"/>
</dbReference>
<name>A0A1N5UJ41_9ARCH</name>
<gene>
    <name evidence="1" type="ORF">CSP5_0973</name>
</gene>